<dbReference type="EMBL" id="JARJLG010000011">
    <property type="protein sequence ID" value="KAJ7776832.1"/>
    <property type="molecule type" value="Genomic_DNA"/>
</dbReference>
<dbReference type="InterPro" id="IPR011009">
    <property type="entry name" value="Kinase-like_dom_sf"/>
</dbReference>
<feature type="domain" description="Protein kinase" evidence="4">
    <location>
        <begin position="82"/>
        <end position="425"/>
    </location>
</feature>
<keyword evidence="1" id="KW-0547">Nucleotide-binding</keyword>
<dbReference type="Gene3D" id="1.10.510.10">
    <property type="entry name" value="Transferase(Phosphotransferase) domain 1"/>
    <property type="match status" value="2"/>
</dbReference>
<sequence>MYQAPRDPSLFRRYFSTDDGVREYGPSLLTDTPGPAFPSSFSADDSDNLASSPAALFLSTFSPRAAAPVLEPDGEGQVVGGFTLGPIIAHGGFSTIRRATSAATGAIVAVKIVPRQRERSAARRIAHEETVWTSLSHEHILPLFACIHLPTADFFVTQLCPAGSLFDILRGGVPPREDAGRMFRQIVRGLRYLHVEKRLVHRDVKLENVLVDEAGVCRIADFGMARGIDELGEWGELEHDEEPEREGLPIPSGNGNGGAHVHRAVSLAVSRNGAHPRRDRPNTTSTEFQPGSLPYAAPELLGPPPLSSSLSMSSKTKAGAFPGKSSSAFVSSPKSAAIATTIGPSKNPAPAQDIWALGVLLYALLVGRLPFTDSFEPRLVLKILGGTYTPPPDVSARTLLVLRGCLAPRVQDRWGIERVDQAAWGVGGEDGGGNSDDSAEVDAGDVPERARHHTHKHVPAPLPLDRGRPSAAARRASDRAERSSSRAPYTAARSHSGSGSLSRTRSSARSGSRSARADNSHSRSRSRSPGPRTPVDAPAPILGLGLRIGFPPGKGFAAPGAVERSGSGSGGGSEEGEAEREGELLLSPESIGDSAARRSGSTPPVAWRGGGPGAGRSRSLSGTGTL</sequence>
<dbReference type="PROSITE" id="PS50011">
    <property type="entry name" value="PROTEIN_KINASE_DOM"/>
    <property type="match status" value="1"/>
</dbReference>
<feature type="compositionally biased region" description="Basic and acidic residues" evidence="3">
    <location>
        <begin position="475"/>
        <end position="484"/>
    </location>
</feature>
<comment type="caution">
    <text evidence="5">The sequence shown here is derived from an EMBL/GenBank/DDBJ whole genome shotgun (WGS) entry which is preliminary data.</text>
</comment>
<gene>
    <name evidence="5" type="ORF">DFH07DRAFT_31212</name>
</gene>
<feature type="compositionally biased region" description="Low complexity" evidence="3">
    <location>
        <begin position="549"/>
        <end position="566"/>
    </location>
</feature>
<evidence type="ECO:0000256" key="1">
    <source>
        <dbReference type="ARBA" id="ARBA00022741"/>
    </source>
</evidence>
<dbReference type="SMART" id="SM00220">
    <property type="entry name" value="S_TKc"/>
    <property type="match status" value="1"/>
</dbReference>
<keyword evidence="5" id="KW-0418">Kinase</keyword>
<evidence type="ECO:0000313" key="6">
    <source>
        <dbReference type="Proteomes" id="UP001215280"/>
    </source>
</evidence>
<keyword evidence="6" id="KW-1185">Reference proteome</keyword>
<dbReference type="GO" id="GO:0000226">
    <property type="term" value="P:microtubule cytoskeleton organization"/>
    <property type="evidence" value="ECO:0007669"/>
    <property type="project" value="TreeGrafter"/>
</dbReference>
<dbReference type="Proteomes" id="UP001215280">
    <property type="component" value="Unassembled WGS sequence"/>
</dbReference>
<dbReference type="PROSITE" id="PS00108">
    <property type="entry name" value="PROTEIN_KINASE_ST"/>
    <property type="match status" value="1"/>
</dbReference>
<keyword evidence="5" id="KW-0808">Transferase</keyword>
<feature type="region of interest" description="Disordered" evidence="3">
    <location>
        <begin position="450"/>
        <end position="626"/>
    </location>
</feature>
<dbReference type="GO" id="GO:0004674">
    <property type="term" value="F:protein serine/threonine kinase activity"/>
    <property type="evidence" value="ECO:0007669"/>
    <property type="project" value="TreeGrafter"/>
</dbReference>
<dbReference type="GO" id="GO:0035556">
    <property type="term" value="P:intracellular signal transduction"/>
    <property type="evidence" value="ECO:0007669"/>
    <property type="project" value="TreeGrafter"/>
</dbReference>
<dbReference type="PANTHER" id="PTHR24346:SF76">
    <property type="entry name" value="NON-SPECIFIC SERINE_THREONINE PROTEIN KINASE"/>
    <property type="match status" value="1"/>
</dbReference>
<organism evidence="5 6">
    <name type="scientific">Mycena maculata</name>
    <dbReference type="NCBI Taxonomy" id="230809"/>
    <lineage>
        <taxon>Eukaryota</taxon>
        <taxon>Fungi</taxon>
        <taxon>Dikarya</taxon>
        <taxon>Basidiomycota</taxon>
        <taxon>Agaricomycotina</taxon>
        <taxon>Agaricomycetes</taxon>
        <taxon>Agaricomycetidae</taxon>
        <taxon>Agaricales</taxon>
        <taxon>Marasmiineae</taxon>
        <taxon>Mycenaceae</taxon>
        <taxon>Mycena</taxon>
    </lineage>
</organism>
<dbReference type="SUPFAM" id="SSF56112">
    <property type="entry name" value="Protein kinase-like (PK-like)"/>
    <property type="match status" value="1"/>
</dbReference>
<feature type="compositionally biased region" description="Low complexity" evidence="3">
    <location>
        <begin position="615"/>
        <end position="626"/>
    </location>
</feature>
<feature type="compositionally biased region" description="Low complexity" evidence="3">
    <location>
        <begin position="485"/>
        <end position="514"/>
    </location>
</feature>
<protein>
    <submittedName>
        <fullName evidence="5">Kinase-like domain-containing protein</fullName>
    </submittedName>
</protein>
<feature type="compositionally biased region" description="Gly residues" evidence="3">
    <location>
        <begin position="425"/>
        <end position="434"/>
    </location>
</feature>
<dbReference type="Pfam" id="PF00069">
    <property type="entry name" value="Pkinase"/>
    <property type="match status" value="1"/>
</dbReference>
<proteinExistence type="predicted"/>
<keyword evidence="2" id="KW-0067">ATP-binding</keyword>
<evidence type="ECO:0000256" key="2">
    <source>
        <dbReference type="ARBA" id="ARBA00022840"/>
    </source>
</evidence>
<reference evidence="5" key="1">
    <citation type="submission" date="2023-03" db="EMBL/GenBank/DDBJ databases">
        <title>Massive genome expansion in bonnet fungi (Mycena s.s.) driven by repeated elements and novel gene families across ecological guilds.</title>
        <authorList>
            <consortium name="Lawrence Berkeley National Laboratory"/>
            <person name="Harder C.B."/>
            <person name="Miyauchi S."/>
            <person name="Viragh M."/>
            <person name="Kuo A."/>
            <person name="Thoen E."/>
            <person name="Andreopoulos B."/>
            <person name="Lu D."/>
            <person name="Skrede I."/>
            <person name="Drula E."/>
            <person name="Henrissat B."/>
            <person name="Morin E."/>
            <person name="Kohler A."/>
            <person name="Barry K."/>
            <person name="LaButti K."/>
            <person name="Morin E."/>
            <person name="Salamov A."/>
            <person name="Lipzen A."/>
            <person name="Mereny Z."/>
            <person name="Hegedus B."/>
            <person name="Baldrian P."/>
            <person name="Stursova M."/>
            <person name="Weitz H."/>
            <person name="Taylor A."/>
            <person name="Grigoriev I.V."/>
            <person name="Nagy L.G."/>
            <person name="Martin F."/>
            <person name="Kauserud H."/>
        </authorList>
    </citation>
    <scope>NUCLEOTIDE SEQUENCE</scope>
    <source>
        <strain evidence="5">CBHHK188m</strain>
    </source>
</reference>
<evidence type="ECO:0000256" key="3">
    <source>
        <dbReference type="SAM" id="MobiDB-lite"/>
    </source>
</evidence>
<evidence type="ECO:0000313" key="5">
    <source>
        <dbReference type="EMBL" id="KAJ7776832.1"/>
    </source>
</evidence>
<dbReference type="InterPro" id="IPR000719">
    <property type="entry name" value="Prot_kinase_dom"/>
</dbReference>
<accession>A0AAD7K508</accession>
<dbReference type="InterPro" id="IPR008271">
    <property type="entry name" value="Ser/Thr_kinase_AS"/>
</dbReference>
<evidence type="ECO:0000259" key="4">
    <source>
        <dbReference type="PROSITE" id="PS50011"/>
    </source>
</evidence>
<dbReference type="GO" id="GO:0005737">
    <property type="term" value="C:cytoplasm"/>
    <property type="evidence" value="ECO:0007669"/>
    <property type="project" value="TreeGrafter"/>
</dbReference>
<feature type="region of interest" description="Disordered" evidence="3">
    <location>
        <begin position="238"/>
        <end position="317"/>
    </location>
</feature>
<dbReference type="AlphaFoldDB" id="A0AAD7K508"/>
<dbReference type="PANTHER" id="PTHR24346">
    <property type="entry name" value="MAP/MICROTUBULE AFFINITY-REGULATING KINASE"/>
    <property type="match status" value="1"/>
</dbReference>
<dbReference type="GO" id="GO:0005524">
    <property type="term" value="F:ATP binding"/>
    <property type="evidence" value="ECO:0007669"/>
    <property type="project" value="UniProtKB-KW"/>
</dbReference>
<name>A0AAD7K508_9AGAR</name>
<feature type="region of interest" description="Disordered" evidence="3">
    <location>
        <begin position="424"/>
        <end position="443"/>
    </location>
</feature>